<dbReference type="InterPro" id="IPR007047">
    <property type="entry name" value="Flp_Fap"/>
</dbReference>
<sequence>MFKAYLRNEKAATTIEYGVIAAFVVIGIIANLSIIGPGIVRLIETATRPLR</sequence>
<protein>
    <submittedName>
        <fullName evidence="2">Flp/Fap pilin component</fullName>
    </submittedName>
</protein>
<accession>A0A2V3U200</accession>
<proteinExistence type="predicted"/>
<dbReference type="Proteomes" id="UP000248021">
    <property type="component" value="Unassembled WGS sequence"/>
</dbReference>
<dbReference type="EMBL" id="QJJK01000008">
    <property type="protein sequence ID" value="PXW56516.1"/>
    <property type="molecule type" value="Genomic_DNA"/>
</dbReference>
<comment type="caution">
    <text evidence="2">The sequence shown here is derived from an EMBL/GenBank/DDBJ whole genome shotgun (WGS) entry which is preliminary data.</text>
</comment>
<feature type="transmembrane region" description="Helical" evidence="1">
    <location>
        <begin position="20"/>
        <end position="43"/>
    </location>
</feature>
<evidence type="ECO:0000313" key="3">
    <source>
        <dbReference type="Proteomes" id="UP000248021"/>
    </source>
</evidence>
<name>A0A2V3U200_9HYPH</name>
<evidence type="ECO:0000256" key="1">
    <source>
        <dbReference type="SAM" id="Phobius"/>
    </source>
</evidence>
<dbReference type="Pfam" id="PF04964">
    <property type="entry name" value="Flp_Fap"/>
    <property type="match status" value="1"/>
</dbReference>
<gene>
    <name evidence="2" type="ORF">C7450_108268</name>
</gene>
<keyword evidence="1" id="KW-1133">Transmembrane helix</keyword>
<keyword evidence="3" id="KW-1185">Reference proteome</keyword>
<keyword evidence="1" id="KW-0812">Transmembrane</keyword>
<keyword evidence="1" id="KW-0472">Membrane</keyword>
<evidence type="ECO:0000313" key="2">
    <source>
        <dbReference type="EMBL" id="PXW56516.1"/>
    </source>
</evidence>
<dbReference type="AlphaFoldDB" id="A0A2V3U200"/>
<organism evidence="2 3">
    <name type="scientific">Chelatococcus asaccharovorans</name>
    <dbReference type="NCBI Taxonomy" id="28210"/>
    <lineage>
        <taxon>Bacteria</taxon>
        <taxon>Pseudomonadati</taxon>
        <taxon>Pseudomonadota</taxon>
        <taxon>Alphaproteobacteria</taxon>
        <taxon>Hyphomicrobiales</taxon>
        <taxon>Chelatococcaceae</taxon>
        <taxon>Chelatococcus</taxon>
    </lineage>
</organism>
<reference evidence="2 3" key="1">
    <citation type="submission" date="2018-05" db="EMBL/GenBank/DDBJ databases">
        <title>Genomic Encyclopedia of Type Strains, Phase IV (KMG-IV): sequencing the most valuable type-strain genomes for metagenomic binning, comparative biology and taxonomic classification.</title>
        <authorList>
            <person name="Goeker M."/>
        </authorList>
    </citation>
    <scope>NUCLEOTIDE SEQUENCE [LARGE SCALE GENOMIC DNA]</scope>
    <source>
        <strain evidence="2 3">DSM 6462</strain>
    </source>
</reference>
<dbReference type="RefSeq" id="WP_110376246.1">
    <property type="nucleotide sequence ID" value="NZ_CAKNFM010000006.1"/>
</dbReference>